<name>A0A1I1MCX1_9FLAO</name>
<gene>
    <name evidence="2" type="ORF">SAMN04487987_10159</name>
</gene>
<dbReference type="Proteomes" id="UP000199439">
    <property type="component" value="Unassembled WGS sequence"/>
</dbReference>
<protein>
    <submittedName>
        <fullName evidence="2">Uncharacterized protein</fullName>
    </submittedName>
</protein>
<keyword evidence="1" id="KW-0732">Signal</keyword>
<dbReference type="EMBL" id="FOMI01000001">
    <property type="protein sequence ID" value="SFC80938.1"/>
    <property type="molecule type" value="Genomic_DNA"/>
</dbReference>
<evidence type="ECO:0000313" key="2">
    <source>
        <dbReference type="EMBL" id="SFC80938.1"/>
    </source>
</evidence>
<evidence type="ECO:0000256" key="1">
    <source>
        <dbReference type="SAM" id="SignalP"/>
    </source>
</evidence>
<proteinExistence type="predicted"/>
<feature type="signal peptide" evidence="1">
    <location>
        <begin position="1"/>
        <end position="18"/>
    </location>
</feature>
<feature type="chain" id="PRO_5011646735" evidence="1">
    <location>
        <begin position="19"/>
        <end position="203"/>
    </location>
</feature>
<accession>A0A1I1MCX1</accession>
<reference evidence="3" key="1">
    <citation type="submission" date="2016-10" db="EMBL/GenBank/DDBJ databases">
        <authorList>
            <person name="Varghese N."/>
            <person name="Submissions S."/>
        </authorList>
    </citation>
    <scope>NUCLEOTIDE SEQUENCE [LARGE SCALE GENOMIC DNA]</scope>
    <source>
        <strain evidence="3">DSM 25730</strain>
    </source>
</reference>
<dbReference type="RefSeq" id="WP_092847609.1">
    <property type="nucleotide sequence ID" value="NZ_FOMI01000001.1"/>
</dbReference>
<organism evidence="2 3">
    <name type="scientific">Algibacter pectinivorans</name>
    <dbReference type="NCBI Taxonomy" id="870482"/>
    <lineage>
        <taxon>Bacteria</taxon>
        <taxon>Pseudomonadati</taxon>
        <taxon>Bacteroidota</taxon>
        <taxon>Flavobacteriia</taxon>
        <taxon>Flavobacteriales</taxon>
        <taxon>Flavobacteriaceae</taxon>
        <taxon>Algibacter</taxon>
    </lineage>
</organism>
<keyword evidence="3" id="KW-1185">Reference proteome</keyword>
<sequence length="203" mass="22733">MIARWCISILIFSLTLFGAVSQQQMVVANQEIVLQFQDTDLTSYQTENTVAALTLQLQDLGAQKIQVLSKANGTLKITYYSDADITRIKQTLAKESQLSLKLSAQDRDASQFPFNDSDVSYNLDVYEIHKGQDSGWDFDGAISLEVKVKSDRFLDPNVLIAGHLVHSYHENLLQVAYKNRREVATQISSPLHTIPEVRAGPKC</sequence>
<dbReference type="AlphaFoldDB" id="A0A1I1MCX1"/>
<dbReference type="OrthoDB" id="1144910at2"/>
<dbReference type="STRING" id="870482.SAMN04487987_10159"/>
<evidence type="ECO:0000313" key="3">
    <source>
        <dbReference type="Proteomes" id="UP000199439"/>
    </source>
</evidence>